<dbReference type="AlphaFoldDB" id="R7S266"/>
<evidence type="ECO:0000313" key="2">
    <source>
        <dbReference type="EMBL" id="EIN03336.1"/>
    </source>
</evidence>
<name>R7S266_PUNST</name>
<dbReference type="PANTHER" id="PTHR46564">
    <property type="entry name" value="TRANSPOSASE"/>
    <property type="match status" value="1"/>
</dbReference>
<dbReference type="RefSeq" id="XP_007389433.1">
    <property type="nucleotide sequence ID" value="XM_007389371.1"/>
</dbReference>
<reference evidence="3" key="1">
    <citation type="journal article" date="2012" name="Science">
        <title>The Paleozoic origin of enzymatic lignin decomposition reconstructed from 31 fungal genomes.</title>
        <authorList>
            <person name="Floudas D."/>
            <person name="Binder M."/>
            <person name="Riley R."/>
            <person name="Barry K."/>
            <person name="Blanchette R.A."/>
            <person name="Henrissat B."/>
            <person name="Martinez A.T."/>
            <person name="Otillar R."/>
            <person name="Spatafora J.W."/>
            <person name="Yadav J.S."/>
            <person name="Aerts A."/>
            <person name="Benoit I."/>
            <person name="Boyd A."/>
            <person name="Carlson A."/>
            <person name="Copeland A."/>
            <person name="Coutinho P.M."/>
            <person name="de Vries R.P."/>
            <person name="Ferreira P."/>
            <person name="Findley K."/>
            <person name="Foster B."/>
            <person name="Gaskell J."/>
            <person name="Glotzer D."/>
            <person name="Gorecki P."/>
            <person name="Heitman J."/>
            <person name="Hesse C."/>
            <person name="Hori C."/>
            <person name="Igarashi K."/>
            <person name="Jurgens J.A."/>
            <person name="Kallen N."/>
            <person name="Kersten P."/>
            <person name="Kohler A."/>
            <person name="Kuees U."/>
            <person name="Kumar T.K.A."/>
            <person name="Kuo A."/>
            <person name="LaButti K."/>
            <person name="Larrondo L.F."/>
            <person name="Lindquist E."/>
            <person name="Ling A."/>
            <person name="Lombard V."/>
            <person name="Lucas S."/>
            <person name="Lundell T."/>
            <person name="Martin R."/>
            <person name="McLaughlin D.J."/>
            <person name="Morgenstern I."/>
            <person name="Morin E."/>
            <person name="Murat C."/>
            <person name="Nagy L.G."/>
            <person name="Nolan M."/>
            <person name="Ohm R.A."/>
            <person name="Patyshakuliyeva A."/>
            <person name="Rokas A."/>
            <person name="Ruiz-Duenas F.J."/>
            <person name="Sabat G."/>
            <person name="Salamov A."/>
            <person name="Samejima M."/>
            <person name="Schmutz J."/>
            <person name="Slot J.C."/>
            <person name="St John F."/>
            <person name="Stenlid J."/>
            <person name="Sun H."/>
            <person name="Sun S."/>
            <person name="Syed K."/>
            <person name="Tsang A."/>
            <person name="Wiebenga A."/>
            <person name="Young D."/>
            <person name="Pisabarro A."/>
            <person name="Eastwood D.C."/>
            <person name="Martin F."/>
            <person name="Cullen D."/>
            <person name="Grigoriev I.V."/>
            <person name="Hibbett D.S."/>
        </authorList>
    </citation>
    <scope>NUCLEOTIDE SEQUENCE [LARGE SCALE GENOMIC DNA]</scope>
    <source>
        <strain evidence="3">HHB-11173 SS5</strain>
    </source>
</reference>
<dbReference type="Pfam" id="PF13384">
    <property type="entry name" value="HTH_23"/>
    <property type="match status" value="1"/>
</dbReference>
<dbReference type="GO" id="GO:0003676">
    <property type="term" value="F:nucleic acid binding"/>
    <property type="evidence" value="ECO:0007669"/>
    <property type="project" value="InterPro"/>
</dbReference>
<evidence type="ECO:0000259" key="1">
    <source>
        <dbReference type="Pfam" id="PF13358"/>
    </source>
</evidence>
<organism evidence="2 3">
    <name type="scientific">Punctularia strigosozonata (strain HHB-11173)</name>
    <name type="common">White-rot fungus</name>
    <dbReference type="NCBI Taxonomy" id="741275"/>
    <lineage>
        <taxon>Eukaryota</taxon>
        <taxon>Fungi</taxon>
        <taxon>Dikarya</taxon>
        <taxon>Basidiomycota</taxon>
        <taxon>Agaricomycotina</taxon>
        <taxon>Agaricomycetes</taxon>
        <taxon>Corticiales</taxon>
        <taxon>Punctulariaceae</taxon>
        <taxon>Punctularia</taxon>
    </lineage>
</organism>
<feature type="domain" description="Tc1-like transposase DDE" evidence="1">
    <location>
        <begin position="124"/>
        <end position="224"/>
    </location>
</feature>
<gene>
    <name evidence="2" type="ORF">PUNSTDRAFT_32917</name>
</gene>
<protein>
    <recommendedName>
        <fullName evidence="1">Tc1-like transposase DDE domain-containing protein</fullName>
    </recommendedName>
</protein>
<dbReference type="Gene3D" id="3.30.420.10">
    <property type="entry name" value="Ribonuclease H-like superfamily/Ribonuclease H"/>
    <property type="match status" value="1"/>
</dbReference>
<feature type="non-terminal residue" evidence="2">
    <location>
        <position position="232"/>
    </location>
</feature>
<dbReference type="EMBL" id="JH687627">
    <property type="protein sequence ID" value="EIN03336.1"/>
    <property type="molecule type" value="Genomic_DNA"/>
</dbReference>
<accession>R7S266</accession>
<dbReference type="SUPFAM" id="SSF46689">
    <property type="entry name" value="Homeodomain-like"/>
    <property type="match status" value="1"/>
</dbReference>
<dbReference type="OrthoDB" id="3255572at2759"/>
<dbReference type="GeneID" id="18882200"/>
<dbReference type="InterPro" id="IPR036397">
    <property type="entry name" value="RNaseH_sf"/>
</dbReference>
<dbReference type="KEGG" id="psq:PUNSTDRAFT_32917"/>
<dbReference type="InterPro" id="IPR038717">
    <property type="entry name" value="Tc1-like_DDE_dom"/>
</dbReference>
<sequence length="232" mass="26248">MGFRTISDDVKLRALHLIDRGLEREAICSILGVSLASLTRWKHNFEEHDSLARPPRSIRGRPSRTTGEQRSDILNLLIEAPDLYLDEVQQWLAIAHELALSKTAIHDLINDSGYTYKKLQKSAIERDEGQRATWRQTEGDRAPMANPLARGVRYSVVAALSLSGYVSTRVVEGSVNAYEFFDFIVEEVLPRMNPYPQDQSVLILDNCSIHKMDTLRRVVEGQGLCLMLQSLI</sequence>
<dbReference type="Proteomes" id="UP000054196">
    <property type="component" value="Unassembled WGS sequence"/>
</dbReference>
<keyword evidence="3" id="KW-1185">Reference proteome</keyword>
<dbReference type="PANTHER" id="PTHR46564:SF1">
    <property type="entry name" value="TRANSPOSASE"/>
    <property type="match status" value="1"/>
</dbReference>
<dbReference type="Pfam" id="PF13358">
    <property type="entry name" value="DDE_3"/>
    <property type="match status" value="1"/>
</dbReference>
<evidence type="ECO:0000313" key="3">
    <source>
        <dbReference type="Proteomes" id="UP000054196"/>
    </source>
</evidence>
<dbReference type="InterPro" id="IPR009057">
    <property type="entry name" value="Homeodomain-like_sf"/>
</dbReference>
<proteinExistence type="predicted"/>
<dbReference type="HOGENOM" id="CLU_056788_1_6_1"/>
<dbReference type="eggNOG" id="ENOG502S808">
    <property type="taxonomic scope" value="Eukaryota"/>
</dbReference>